<organism evidence="5 6">
    <name type="scientific">Anthropogastromicrobium aceti</name>
    <dbReference type="NCBI Taxonomy" id="2981768"/>
    <lineage>
        <taxon>Bacteria</taxon>
        <taxon>Bacillati</taxon>
        <taxon>Bacillota</taxon>
        <taxon>Clostridia</taxon>
        <taxon>Lachnospirales</taxon>
        <taxon>Lachnospiraceae</taxon>
        <taxon>Anthropogastromicrobium</taxon>
    </lineage>
</organism>
<keyword evidence="1 4" id="KW-0645">Protease</keyword>
<feature type="chain" id="PRO_5041757931" description="Germination protease" evidence="4">
    <location>
        <begin position="15"/>
        <end position="310"/>
    </location>
</feature>
<keyword evidence="6" id="KW-1185">Reference proteome</keyword>
<dbReference type="Pfam" id="PF03418">
    <property type="entry name" value="Peptidase_A25"/>
    <property type="match status" value="1"/>
</dbReference>
<accession>A0AAE3E5P7</accession>
<dbReference type="InterPro" id="IPR005080">
    <property type="entry name" value="Peptidase_A25"/>
</dbReference>
<dbReference type="GO" id="GO:0006508">
    <property type="term" value="P:proteolysis"/>
    <property type="evidence" value="ECO:0007669"/>
    <property type="project" value="UniProtKB-UniRule"/>
</dbReference>
<reference evidence="5 6" key="1">
    <citation type="submission" date="2021-10" db="EMBL/GenBank/DDBJ databases">
        <title>Anaerobic single-cell dispensing facilitates the cultivation of human gut bacteria.</title>
        <authorList>
            <person name="Afrizal A."/>
        </authorList>
    </citation>
    <scope>NUCLEOTIDE SEQUENCE [LARGE SCALE GENOMIC DNA]</scope>
    <source>
        <strain evidence="5 6">CLA-AA-H224</strain>
    </source>
</reference>
<evidence type="ECO:0000256" key="2">
    <source>
        <dbReference type="ARBA" id="ARBA00022801"/>
    </source>
</evidence>
<gene>
    <name evidence="4 5" type="primary">gpr</name>
    <name evidence="5" type="ORF">LKD48_11705</name>
</gene>
<evidence type="ECO:0000256" key="3">
    <source>
        <dbReference type="ARBA" id="ARBA00023145"/>
    </source>
</evidence>
<dbReference type="HAMAP" id="MF_00626">
    <property type="entry name" value="Germination_prot"/>
    <property type="match status" value="1"/>
</dbReference>
<dbReference type="GO" id="GO:0004222">
    <property type="term" value="F:metalloendopeptidase activity"/>
    <property type="evidence" value="ECO:0007669"/>
    <property type="project" value="UniProtKB-UniRule"/>
</dbReference>
<dbReference type="NCBIfam" id="TIGR01441">
    <property type="entry name" value="GPR"/>
    <property type="match status" value="1"/>
</dbReference>
<sequence>MLNVKDNKTMMYTDLAVEIQEECSGRQGEIPGVVLEQYKEDGKGIRVTKIQIQTADGAKRMGRPIGNYMTLESADKEHSNKHSDKNLSGTKLPDTNLLASYINGLLPSSAHSFLIVGLGNANMTADALGPLTIEKMAQSGMASYTSMIVPGVFAQTGMESCEIIQGIVQQTSPDCIITIDALAARSAFRLGTTVQLTDTGIRPGSGVGNARKGITKENMKIPVIAIGIPTVVSAAAIVSDAMDSLKQIGYNETILGSIAMLDKEEYYQLISEVFAPELGSLFVMPKNLDEELDTMSSLLAASLSQVICKR</sequence>
<dbReference type="SUPFAM" id="SSF53163">
    <property type="entry name" value="HybD-like"/>
    <property type="match status" value="1"/>
</dbReference>
<dbReference type="AlphaFoldDB" id="A0AAE3E5P7"/>
<evidence type="ECO:0000313" key="6">
    <source>
        <dbReference type="Proteomes" id="UP001198200"/>
    </source>
</evidence>
<dbReference type="GO" id="GO:0009847">
    <property type="term" value="P:spore germination"/>
    <property type="evidence" value="ECO:0007669"/>
    <property type="project" value="UniProtKB-UniRule"/>
</dbReference>
<feature type="propeptide" id="PRO_5041757932" evidence="4">
    <location>
        <begin position="1"/>
        <end position="14"/>
    </location>
</feature>
<name>A0AAE3E5P7_9FIRM</name>
<proteinExistence type="inferred from homology"/>
<keyword evidence="2 4" id="KW-0378">Hydrolase</keyword>
<comment type="subunit">
    <text evidence="4">Homotetramer.</text>
</comment>
<evidence type="ECO:0000256" key="4">
    <source>
        <dbReference type="HAMAP-Rule" id="MF_00626"/>
    </source>
</evidence>
<comment type="catalytic activity">
    <reaction evidence="4">
        <text>Endopeptidase action with P4 Glu or Asp, P1 preferably Glu &gt; Asp, P1' hydrophobic and P2' Ala.</text>
        <dbReference type="EC" id="3.4.24.78"/>
    </reaction>
</comment>
<evidence type="ECO:0000256" key="1">
    <source>
        <dbReference type="ARBA" id="ARBA00022670"/>
    </source>
</evidence>
<keyword evidence="3 4" id="KW-0865">Zymogen</keyword>
<comment type="similarity">
    <text evidence="4">Belongs to the peptidase A25 family.</text>
</comment>
<comment type="PTM">
    <text evidence="4">Autoproteolytically processed. The inactive tetrameric zymogen termed p46 autoprocesses to a smaller form termed p41, which is active only during spore germination.</text>
</comment>
<dbReference type="EC" id="3.4.24.78" evidence="4"/>
<comment type="caution">
    <text evidence="5">The sequence shown here is derived from an EMBL/GenBank/DDBJ whole genome shotgun (WGS) entry which is preliminary data.</text>
</comment>
<dbReference type="InterPro" id="IPR023430">
    <property type="entry name" value="Pept_HybD-like_dom_sf"/>
</dbReference>
<protein>
    <recommendedName>
        <fullName evidence="4">Germination protease</fullName>
        <ecNumber evidence="4">3.4.24.78</ecNumber>
    </recommendedName>
    <alternativeName>
        <fullName evidence="4">GPR endopeptidase</fullName>
    </alternativeName>
    <alternativeName>
        <fullName evidence="4">Germination proteinase</fullName>
    </alternativeName>
    <alternativeName>
        <fullName evidence="4">Spore protease</fullName>
    </alternativeName>
</protein>
<comment type="function">
    <text evidence="4">Initiates the rapid degradation of small, acid-soluble proteins during spore germination.</text>
</comment>
<dbReference type="Gene3D" id="3.40.50.1450">
    <property type="entry name" value="HybD-like"/>
    <property type="match status" value="1"/>
</dbReference>
<dbReference type="RefSeq" id="WP_308732079.1">
    <property type="nucleotide sequence ID" value="NZ_JAJEQN010000031.1"/>
</dbReference>
<dbReference type="Proteomes" id="UP001198200">
    <property type="component" value="Unassembled WGS sequence"/>
</dbReference>
<evidence type="ECO:0000313" key="5">
    <source>
        <dbReference type="EMBL" id="MCC2222290.1"/>
    </source>
</evidence>
<dbReference type="EMBL" id="JAJEQN010000031">
    <property type="protein sequence ID" value="MCC2222290.1"/>
    <property type="molecule type" value="Genomic_DNA"/>
</dbReference>